<evidence type="ECO:0000256" key="1">
    <source>
        <dbReference type="SAM" id="MobiDB-lite"/>
    </source>
</evidence>
<sequence>MTFPSSCAREDIHSHPRMYHGYAELAFTTSLPHSKAITNARHYQRAGHQSQQWEVQTGAQYFFRRSEVPLNKPDASPGAKIDQGSAGASIPVPRAAWQHVLGFSLLRARSNSVQVVGENYLESWASRAHGKGEVRSLGGCLAAAWRVTWRRASNRRRDRQRHHRRRAPPLTETTVAQRASGTRLAARASLPLAARMGWRDQDDQDRQDAHKPIPKHRLAALGGDLGSSGYVMRLLCQQPRALLASW</sequence>
<evidence type="ECO:0000313" key="3">
    <source>
        <dbReference type="Proteomes" id="UP000717696"/>
    </source>
</evidence>
<accession>A0A9P9FK95</accession>
<evidence type="ECO:0000313" key="2">
    <source>
        <dbReference type="EMBL" id="KAH7163407.1"/>
    </source>
</evidence>
<feature type="compositionally biased region" description="Basic residues" evidence="1">
    <location>
        <begin position="152"/>
        <end position="167"/>
    </location>
</feature>
<gene>
    <name evidence="2" type="ORF">B0J13DRAFT_36489</name>
</gene>
<feature type="region of interest" description="Disordered" evidence="1">
    <location>
        <begin position="152"/>
        <end position="180"/>
    </location>
</feature>
<dbReference type="EMBL" id="JAGMUU010000001">
    <property type="protein sequence ID" value="KAH7163407.1"/>
    <property type="molecule type" value="Genomic_DNA"/>
</dbReference>
<dbReference type="Proteomes" id="UP000717696">
    <property type="component" value="Unassembled WGS sequence"/>
</dbReference>
<dbReference type="AlphaFoldDB" id="A0A9P9FK95"/>
<feature type="compositionally biased region" description="Polar residues" evidence="1">
    <location>
        <begin position="171"/>
        <end position="180"/>
    </location>
</feature>
<proteinExistence type="predicted"/>
<name>A0A9P9FK95_9HYPO</name>
<organism evidence="2 3">
    <name type="scientific">Dactylonectria estremocensis</name>
    <dbReference type="NCBI Taxonomy" id="1079267"/>
    <lineage>
        <taxon>Eukaryota</taxon>
        <taxon>Fungi</taxon>
        <taxon>Dikarya</taxon>
        <taxon>Ascomycota</taxon>
        <taxon>Pezizomycotina</taxon>
        <taxon>Sordariomycetes</taxon>
        <taxon>Hypocreomycetidae</taxon>
        <taxon>Hypocreales</taxon>
        <taxon>Nectriaceae</taxon>
        <taxon>Dactylonectria</taxon>
    </lineage>
</organism>
<protein>
    <submittedName>
        <fullName evidence="2">Uncharacterized protein</fullName>
    </submittedName>
</protein>
<reference evidence="2" key="1">
    <citation type="journal article" date="2021" name="Nat. Commun.">
        <title>Genetic determinants of endophytism in the Arabidopsis root mycobiome.</title>
        <authorList>
            <person name="Mesny F."/>
            <person name="Miyauchi S."/>
            <person name="Thiergart T."/>
            <person name="Pickel B."/>
            <person name="Atanasova L."/>
            <person name="Karlsson M."/>
            <person name="Huettel B."/>
            <person name="Barry K.W."/>
            <person name="Haridas S."/>
            <person name="Chen C."/>
            <person name="Bauer D."/>
            <person name="Andreopoulos W."/>
            <person name="Pangilinan J."/>
            <person name="LaButti K."/>
            <person name="Riley R."/>
            <person name="Lipzen A."/>
            <person name="Clum A."/>
            <person name="Drula E."/>
            <person name="Henrissat B."/>
            <person name="Kohler A."/>
            <person name="Grigoriev I.V."/>
            <person name="Martin F.M."/>
            <person name="Hacquard S."/>
        </authorList>
    </citation>
    <scope>NUCLEOTIDE SEQUENCE</scope>
    <source>
        <strain evidence="2">MPI-CAGE-AT-0021</strain>
    </source>
</reference>
<comment type="caution">
    <text evidence="2">The sequence shown here is derived from an EMBL/GenBank/DDBJ whole genome shotgun (WGS) entry which is preliminary data.</text>
</comment>
<keyword evidence="3" id="KW-1185">Reference proteome</keyword>